<evidence type="ECO:0000313" key="1">
    <source>
        <dbReference type="EMBL" id="KZF20132.1"/>
    </source>
</evidence>
<evidence type="ECO:0000313" key="2">
    <source>
        <dbReference type="Proteomes" id="UP000076632"/>
    </source>
</evidence>
<accession>A0A165A9J2</accession>
<dbReference type="STRING" id="1328760.A0A165A9J2"/>
<sequence length="258" mass="28163">MAVCIECQNPLVVEVERDEDDELMVGSSSSAAATTTVPDDVELGCGCHFHWQCLLDIYSTPICPHCGTLLLSTSQIGEDQLLCILRNEGGVQEGLDILPLLTEEAYLNTHPGERKGRAFLEFCREGDIEAIVDLLGDIEEDNDGEEIQQGAEESGAPIDVLRYQDPIGGFNSALHVAVLSEKVEVAWLLLLVASNLEPQIFPNQVLQAAEQFGLFREDQSGKLDIRALRDAEDRTAEEVAASVGGVWRDWLGTGRLAL</sequence>
<dbReference type="GeneID" id="28896457"/>
<dbReference type="OMA" id="CHFHWDC"/>
<dbReference type="RefSeq" id="XP_018185687.1">
    <property type="nucleotide sequence ID" value="XM_018331320.1"/>
</dbReference>
<dbReference type="AlphaFoldDB" id="A0A165A9J2"/>
<dbReference type="InParanoid" id="A0A165A9J2"/>
<gene>
    <name evidence="1" type="ORF">L228DRAFT_241317</name>
</gene>
<dbReference type="EMBL" id="KV407464">
    <property type="protein sequence ID" value="KZF20132.1"/>
    <property type="molecule type" value="Genomic_DNA"/>
</dbReference>
<dbReference type="Proteomes" id="UP000076632">
    <property type="component" value="Unassembled WGS sequence"/>
</dbReference>
<proteinExistence type="predicted"/>
<keyword evidence="2" id="KW-1185">Reference proteome</keyword>
<dbReference type="OrthoDB" id="46529at2759"/>
<name>A0A165A9J2_XYLHT</name>
<reference evidence="1 2" key="1">
    <citation type="journal article" date="2016" name="Fungal Biol.">
        <title>The genome of Xylona heveae provides a window into fungal endophytism.</title>
        <authorList>
            <person name="Gazis R."/>
            <person name="Kuo A."/>
            <person name="Riley R."/>
            <person name="LaButti K."/>
            <person name="Lipzen A."/>
            <person name="Lin J."/>
            <person name="Amirebrahimi M."/>
            <person name="Hesse C.N."/>
            <person name="Spatafora J.W."/>
            <person name="Henrissat B."/>
            <person name="Hainaut M."/>
            <person name="Grigoriev I.V."/>
            <person name="Hibbett D.S."/>
        </authorList>
    </citation>
    <scope>NUCLEOTIDE SEQUENCE [LARGE SCALE GENOMIC DNA]</scope>
    <source>
        <strain evidence="1 2">TC161</strain>
    </source>
</reference>
<organism evidence="1 2">
    <name type="scientific">Xylona heveae (strain CBS 132557 / TC161)</name>
    <dbReference type="NCBI Taxonomy" id="1328760"/>
    <lineage>
        <taxon>Eukaryota</taxon>
        <taxon>Fungi</taxon>
        <taxon>Dikarya</taxon>
        <taxon>Ascomycota</taxon>
        <taxon>Pezizomycotina</taxon>
        <taxon>Xylonomycetes</taxon>
        <taxon>Xylonales</taxon>
        <taxon>Xylonaceae</taxon>
        <taxon>Xylona</taxon>
    </lineage>
</organism>
<protein>
    <submittedName>
        <fullName evidence="1">Uncharacterized protein</fullName>
    </submittedName>
</protein>